<dbReference type="InterPro" id="IPR016169">
    <property type="entry name" value="FAD-bd_PCMH_sub2"/>
</dbReference>
<evidence type="ECO:0000313" key="9">
    <source>
        <dbReference type="Proteomes" id="UP000736328"/>
    </source>
</evidence>
<comment type="similarity">
    <text evidence="2">Belongs to the UPF0053 family.</text>
</comment>
<evidence type="ECO:0000313" key="8">
    <source>
        <dbReference type="EMBL" id="MBI4727263.1"/>
    </source>
</evidence>
<keyword evidence="4" id="KW-0677">Repeat</keyword>
<sequence length="270" mass="30449">MIQIRKLLKKLKLKKPDKLTIQELQLLLAKAVAQNALTRDEGHMMQRILSLSQTPLWEVMIPLPQASSIEASAKVDQIIDLCLKSGHSRFPVYEKTPDNIIGIIHVKEVLRLWRKKSGDLRAVEFIRLPVFLPQTIKVSQALSEFRRKKISIALAIDEYGAPAGLITSEDLTAEIVGQMQDELDREYQYLIPLGGRSFSVDARMPLDKFAGQFKVHTESKAHSLAGFLFEELQRIPLPGESFKLQGLEFTVTQGAASKIYKLKVSPGKKY</sequence>
<gene>
    <name evidence="8" type="ORF">HY768_08610</name>
</gene>
<evidence type="ECO:0000259" key="7">
    <source>
        <dbReference type="PROSITE" id="PS51371"/>
    </source>
</evidence>
<dbReference type="InterPro" id="IPR044751">
    <property type="entry name" value="Ion_transp-like_CBS"/>
</dbReference>
<feature type="domain" description="CBS" evidence="7">
    <location>
        <begin position="125"/>
        <end position="182"/>
    </location>
</feature>
<evidence type="ECO:0000256" key="3">
    <source>
        <dbReference type="ARBA" id="ARBA00022475"/>
    </source>
</evidence>
<accession>A0A933MKR6</accession>
<keyword evidence="5 6" id="KW-0129">CBS domain</keyword>
<name>A0A933MKR6_UNCT6</name>
<dbReference type="Gene3D" id="3.30.465.10">
    <property type="match status" value="1"/>
</dbReference>
<proteinExistence type="inferred from homology"/>
<dbReference type="Gene3D" id="3.10.580.10">
    <property type="entry name" value="CBS-domain"/>
    <property type="match status" value="1"/>
</dbReference>
<dbReference type="InterPro" id="IPR036318">
    <property type="entry name" value="FAD-bd_PCMH-like_sf"/>
</dbReference>
<evidence type="ECO:0000256" key="1">
    <source>
        <dbReference type="ARBA" id="ARBA00004651"/>
    </source>
</evidence>
<evidence type="ECO:0000256" key="4">
    <source>
        <dbReference type="ARBA" id="ARBA00022737"/>
    </source>
</evidence>
<dbReference type="InterPro" id="IPR000644">
    <property type="entry name" value="CBS_dom"/>
</dbReference>
<dbReference type="PANTHER" id="PTHR22777:SF32">
    <property type="entry name" value="UPF0053 INNER MEMBRANE PROTEIN YFJD"/>
    <property type="match status" value="1"/>
</dbReference>
<dbReference type="Pfam" id="PF00571">
    <property type="entry name" value="CBS"/>
    <property type="match status" value="2"/>
</dbReference>
<dbReference type="SUPFAM" id="SSF56176">
    <property type="entry name" value="FAD-binding/transporter-associated domain-like"/>
    <property type="match status" value="1"/>
</dbReference>
<dbReference type="SMART" id="SM01091">
    <property type="entry name" value="CorC_HlyC"/>
    <property type="match status" value="1"/>
</dbReference>
<dbReference type="GO" id="GO:0050660">
    <property type="term" value="F:flavin adenine dinucleotide binding"/>
    <property type="evidence" value="ECO:0007669"/>
    <property type="project" value="InterPro"/>
</dbReference>
<evidence type="ECO:0000256" key="5">
    <source>
        <dbReference type="ARBA" id="ARBA00023122"/>
    </source>
</evidence>
<dbReference type="CDD" id="cd04590">
    <property type="entry name" value="CBS_pair_CorC_HlyC_assoc"/>
    <property type="match status" value="1"/>
</dbReference>
<comment type="subcellular location">
    <subcellularLocation>
        <location evidence="1">Cell membrane</location>
        <topology evidence="1">Multi-pass membrane protein</topology>
    </subcellularLocation>
</comment>
<dbReference type="PANTHER" id="PTHR22777">
    <property type="entry name" value="HEMOLYSIN-RELATED"/>
    <property type="match status" value="1"/>
</dbReference>
<dbReference type="InterPro" id="IPR046342">
    <property type="entry name" value="CBS_dom_sf"/>
</dbReference>
<dbReference type="SUPFAM" id="SSF54631">
    <property type="entry name" value="CBS-domain pair"/>
    <property type="match status" value="1"/>
</dbReference>
<dbReference type="InterPro" id="IPR005170">
    <property type="entry name" value="Transptr-assoc_dom"/>
</dbReference>
<comment type="caution">
    <text evidence="8">The sequence shown here is derived from an EMBL/GenBank/DDBJ whole genome shotgun (WGS) entry which is preliminary data.</text>
</comment>
<keyword evidence="3" id="KW-1003">Cell membrane</keyword>
<dbReference type="GO" id="GO:0005886">
    <property type="term" value="C:plasma membrane"/>
    <property type="evidence" value="ECO:0007669"/>
    <property type="project" value="UniProtKB-SubCell"/>
</dbReference>
<dbReference type="Proteomes" id="UP000736328">
    <property type="component" value="Unassembled WGS sequence"/>
</dbReference>
<reference evidence="8" key="1">
    <citation type="submission" date="2020-07" db="EMBL/GenBank/DDBJ databases">
        <title>Huge and variable diversity of episymbiotic CPR bacteria and DPANN archaea in groundwater ecosystems.</title>
        <authorList>
            <person name="He C.Y."/>
            <person name="Keren R."/>
            <person name="Whittaker M."/>
            <person name="Farag I.F."/>
            <person name="Doudna J."/>
            <person name="Cate J.H.D."/>
            <person name="Banfield J.F."/>
        </authorList>
    </citation>
    <scope>NUCLEOTIDE SEQUENCE</scope>
    <source>
        <strain evidence="8">NC_groundwater_1520_Pr4_B-0.1um_53_5</strain>
    </source>
</reference>
<feature type="domain" description="CBS" evidence="7">
    <location>
        <begin position="60"/>
        <end position="120"/>
    </location>
</feature>
<evidence type="ECO:0000256" key="2">
    <source>
        <dbReference type="ARBA" id="ARBA00006337"/>
    </source>
</evidence>
<protein>
    <submittedName>
        <fullName evidence="8">HlyC/CorC family transporter</fullName>
    </submittedName>
</protein>
<keyword evidence="3" id="KW-0472">Membrane</keyword>
<dbReference type="PROSITE" id="PS51371">
    <property type="entry name" value="CBS"/>
    <property type="match status" value="2"/>
</dbReference>
<evidence type="ECO:0000256" key="6">
    <source>
        <dbReference type="PROSITE-ProRule" id="PRU00703"/>
    </source>
</evidence>
<dbReference type="FunFam" id="3.10.580.10:FF:000002">
    <property type="entry name" value="Magnesium/cobalt efflux protein CorC"/>
    <property type="match status" value="1"/>
</dbReference>
<organism evidence="8 9">
    <name type="scientific">candidate division TA06 bacterium</name>
    <dbReference type="NCBI Taxonomy" id="2250710"/>
    <lineage>
        <taxon>Bacteria</taxon>
        <taxon>Bacteria division TA06</taxon>
    </lineage>
</organism>
<dbReference type="EMBL" id="JACQXR010000113">
    <property type="protein sequence ID" value="MBI4727263.1"/>
    <property type="molecule type" value="Genomic_DNA"/>
</dbReference>
<dbReference type="Pfam" id="PF03471">
    <property type="entry name" value="CorC_HlyC"/>
    <property type="match status" value="1"/>
</dbReference>
<dbReference type="AlphaFoldDB" id="A0A933MKR6"/>